<evidence type="ECO:0000256" key="5">
    <source>
        <dbReference type="ARBA" id="ARBA00023136"/>
    </source>
</evidence>
<dbReference type="Proteomes" id="UP000294911">
    <property type="component" value="Unassembled WGS sequence"/>
</dbReference>
<accession>A0A4R2RCS7</accession>
<comment type="caution">
    <text evidence="7">The sequence shown here is derived from an EMBL/GenBank/DDBJ whole genome shotgun (WGS) entry which is preliminary data.</text>
</comment>
<feature type="compositionally biased region" description="Low complexity" evidence="6">
    <location>
        <begin position="197"/>
        <end position="212"/>
    </location>
</feature>
<dbReference type="Pfam" id="PF04011">
    <property type="entry name" value="LemA"/>
    <property type="match status" value="1"/>
</dbReference>
<dbReference type="InterPro" id="IPR023353">
    <property type="entry name" value="LemA-like_dom_sf"/>
</dbReference>
<dbReference type="RefSeq" id="WP_207894394.1">
    <property type="nucleotide sequence ID" value="NZ_SLXQ01000001.1"/>
</dbReference>
<dbReference type="GO" id="GO:0016020">
    <property type="term" value="C:membrane"/>
    <property type="evidence" value="ECO:0007669"/>
    <property type="project" value="UniProtKB-SubCell"/>
</dbReference>
<dbReference type="PANTHER" id="PTHR34478">
    <property type="entry name" value="PROTEIN LEMA"/>
    <property type="match status" value="1"/>
</dbReference>
<name>A0A4R2RCS7_9PSEU</name>
<keyword evidence="5" id="KW-0472">Membrane</keyword>
<organism evidence="7 8">
    <name type="scientific">Tamaricihabitans halophyticus</name>
    <dbReference type="NCBI Taxonomy" id="1262583"/>
    <lineage>
        <taxon>Bacteria</taxon>
        <taxon>Bacillati</taxon>
        <taxon>Actinomycetota</taxon>
        <taxon>Actinomycetes</taxon>
        <taxon>Pseudonocardiales</taxon>
        <taxon>Pseudonocardiaceae</taxon>
        <taxon>Tamaricihabitans</taxon>
    </lineage>
</organism>
<dbReference type="AlphaFoldDB" id="A0A4R2RCS7"/>
<dbReference type="Gene3D" id="1.20.1440.20">
    <property type="entry name" value="LemA-like domain"/>
    <property type="match status" value="1"/>
</dbReference>
<comment type="similarity">
    <text evidence="2">Belongs to the LemA family.</text>
</comment>
<evidence type="ECO:0000313" key="7">
    <source>
        <dbReference type="EMBL" id="TCP57225.1"/>
    </source>
</evidence>
<dbReference type="InterPro" id="IPR007156">
    <property type="entry name" value="MamQ_LemA"/>
</dbReference>
<reference evidence="7 8" key="1">
    <citation type="submission" date="2019-03" db="EMBL/GenBank/DDBJ databases">
        <title>Genomic Encyclopedia of Type Strains, Phase IV (KMG-IV): sequencing the most valuable type-strain genomes for metagenomic binning, comparative biology and taxonomic classification.</title>
        <authorList>
            <person name="Goeker M."/>
        </authorList>
    </citation>
    <scope>NUCLEOTIDE SEQUENCE [LARGE SCALE GENOMIC DNA]</scope>
    <source>
        <strain evidence="7 8">DSM 45765</strain>
    </source>
</reference>
<evidence type="ECO:0000256" key="2">
    <source>
        <dbReference type="ARBA" id="ARBA00008854"/>
    </source>
</evidence>
<keyword evidence="3" id="KW-0812">Transmembrane</keyword>
<dbReference type="EMBL" id="SLXQ01000001">
    <property type="protein sequence ID" value="TCP57225.1"/>
    <property type="molecule type" value="Genomic_DNA"/>
</dbReference>
<dbReference type="SUPFAM" id="SSF140478">
    <property type="entry name" value="LemA-like"/>
    <property type="match status" value="1"/>
</dbReference>
<protein>
    <submittedName>
        <fullName evidence="7">LemA protein</fullName>
    </submittedName>
</protein>
<sequence length="297" mass="32956">MEAVLIALGVVVALIIVLVIAAISMKNKFATQHNTVQESWRQIDVELQRRHDLIGNLIEVVKASAQFEQNTLNQVVQARANAVARHGAGPLAQSQAEQNLNGALTNFMSVAESYPQLKANQDFRYLQEQMAETEDRIAAGRRFYNGNVKAFNTRFDTFPSSMFKGSYVKAEYYEVDDPRVRAAPTLKGAFDSLNNQQPQQFAQQPQQQFAQQPPQPQMPPAQPQQAPGQPMYGQQPAQPQQPMQQPQQPQQPMQQPQQPGYAPPPPQGQPPQGQPPQGQPPQGQPPQQPGQQFPPQG</sequence>
<feature type="compositionally biased region" description="Low complexity" evidence="6">
    <location>
        <begin position="223"/>
        <end position="260"/>
    </location>
</feature>
<evidence type="ECO:0000256" key="4">
    <source>
        <dbReference type="ARBA" id="ARBA00022989"/>
    </source>
</evidence>
<evidence type="ECO:0000313" key="8">
    <source>
        <dbReference type="Proteomes" id="UP000294911"/>
    </source>
</evidence>
<evidence type="ECO:0000256" key="3">
    <source>
        <dbReference type="ARBA" id="ARBA00022692"/>
    </source>
</evidence>
<proteinExistence type="inferred from homology"/>
<dbReference type="PANTHER" id="PTHR34478:SF1">
    <property type="entry name" value="PROTEIN LEMA"/>
    <property type="match status" value="1"/>
</dbReference>
<feature type="compositionally biased region" description="Pro residues" evidence="6">
    <location>
        <begin position="261"/>
        <end position="288"/>
    </location>
</feature>
<evidence type="ECO:0000256" key="1">
    <source>
        <dbReference type="ARBA" id="ARBA00004167"/>
    </source>
</evidence>
<comment type="subcellular location">
    <subcellularLocation>
        <location evidence="1">Membrane</location>
        <topology evidence="1">Single-pass membrane protein</topology>
    </subcellularLocation>
</comment>
<keyword evidence="4" id="KW-1133">Transmembrane helix</keyword>
<dbReference type="PRINTS" id="PR00239">
    <property type="entry name" value="RHODOPSNTAIL"/>
</dbReference>
<evidence type="ECO:0000256" key="6">
    <source>
        <dbReference type="SAM" id="MobiDB-lite"/>
    </source>
</evidence>
<feature type="region of interest" description="Disordered" evidence="6">
    <location>
        <begin position="197"/>
        <end position="297"/>
    </location>
</feature>
<keyword evidence="8" id="KW-1185">Reference proteome</keyword>
<gene>
    <name evidence="7" type="ORF">EV191_1011178</name>
</gene>
<feature type="compositionally biased region" description="Pro residues" evidence="6">
    <location>
        <begin position="213"/>
        <end position="222"/>
    </location>
</feature>